<name>A0AAD3TSM9_9TREE</name>
<keyword evidence="9 14" id="KW-1133">Transmembrane helix</keyword>
<comment type="caution">
    <text evidence="16">The sequence shown here is derived from an EMBL/GenBank/DDBJ whole genome shotgun (WGS) entry which is preliminary data.</text>
</comment>
<evidence type="ECO:0000256" key="12">
    <source>
        <dbReference type="ARBA" id="ARBA00060084"/>
    </source>
</evidence>
<dbReference type="GO" id="GO:0005524">
    <property type="term" value="F:ATP binding"/>
    <property type="evidence" value="ECO:0007669"/>
    <property type="project" value="UniProtKB-KW"/>
</dbReference>
<evidence type="ECO:0000256" key="14">
    <source>
        <dbReference type="SAM" id="Phobius"/>
    </source>
</evidence>
<dbReference type="GO" id="GO:0061504">
    <property type="term" value="P:cyclic threonylcarbamoyladenosine biosynthetic process"/>
    <property type="evidence" value="ECO:0007669"/>
    <property type="project" value="TreeGrafter"/>
</dbReference>
<keyword evidence="10" id="KW-0496">Mitochondrion</keyword>
<evidence type="ECO:0000256" key="9">
    <source>
        <dbReference type="ARBA" id="ARBA00022989"/>
    </source>
</evidence>
<dbReference type="InterPro" id="IPR045886">
    <property type="entry name" value="ThiF/MoeB/HesA"/>
</dbReference>
<organism evidence="16 17">
    <name type="scientific">Cutaneotrichosporon spelunceum</name>
    <dbReference type="NCBI Taxonomy" id="1672016"/>
    <lineage>
        <taxon>Eukaryota</taxon>
        <taxon>Fungi</taxon>
        <taxon>Dikarya</taxon>
        <taxon>Basidiomycota</taxon>
        <taxon>Agaricomycotina</taxon>
        <taxon>Tremellomycetes</taxon>
        <taxon>Trichosporonales</taxon>
        <taxon>Trichosporonaceae</taxon>
        <taxon>Cutaneotrichosporon</taxon>
    </lineage>
</organism>
<evidence type="ECO:0000313" key="16">
    <source>
        <dbReference type="EMBL" id="GMK56173.1"/>
    </source>
</evidence>
<keyword evidence="5 14" id="KW-0812">Transmembrane</keyword>
<reference evidence="16" key="2">
    <citation type="submission" date="2023-06" db="EMBL/GenBank/DDBJ databases">
        <authorList>
            <person name="Kobayashi Y."/>
            <person name="Kayamori A."/>
            <person name="Aoki K."/>
            <person name="Shiwa Y."/>
            <person name="Fujita N."/>
            <person name="Sugita T."/>
            <person name="Iwasaki W."/>
            <person name="Tanaka N."/>
            <person name="Takashima M."/>
        </authorList>
    </citation>
    <scope>NUCLEOTIDE SEQUENCE</scope>
    <source>
        <strain evidence="16">HIS016</strain>
    </source>
</reference>
<comment type="similarity">
    <text evidence="3">Belongs to the HesA/MoeB/ThiF family.</text>
</comment>
<dbReference type="PANTHER" id="PTHR43267:SF2">
    <property type="entry name" value="TRNA THREONYLCARBAMOYLADENOSINE DEHYDRATASE 1-RELATED"/>
    <property type="match status" value="1"/>
</dbReference>
<dbReference type="InterPro" id="IPR000594">
    <property type="entry name" value="ThiF_NAD_FAD-bd"/>
</dbReference>
<evidence type="ECO:0000256" key="6">
    <source>
        <dbReference type="ARBA" id="ARBA00022741"/>
    </source>
</evidence>
<dbReference type="AlphaFoldDB" id="A0AAD3TSM9"/>
<evidence type="ECO:0000256" key="7">
    <source>
        <dbReference type="ARBA" id="ARBA00022787"/>
    </source>
</evidence>
<reference evidence="16" key="1">
    <citation type="journal article" date="2023" name="BMC Genomics">
        <title>Chromosome-level genome assemblies of Cutaneotrichosporon spp. (Trichosporonales, Basidiomycota) reveal imbalanced evolution between nucleotide sequences and chromosome synteny.</title>
        <authorList>
            <person name="Kobayashi Y."/>
            <person name="Kayamori A."/>
            <person name="Aoki K."/>
            <person name="Shiwa Y."/>
            <person name="Matsutani M."/>
            <person name="Fujita N."/>
            <person name="Sugita T."/>
            <person name="Iwasaki W."/>
            <person name="Tanaka N."/>
            <person name="Takashima M."/>
        </authorList>
    </citation>
    <scope>NUCLEOTIDE SEQUENCE</scope>
    <source>
        <strain evidence="16">HIS016</strain>
    </source>
</reference>
<protein>
    <recommendedName>
        <fullName evidence="15">THIF-type NAD/FAD binding fold domain-containing protein</fullName>
    </recommendedName>
</protein>
<evidence type="ECO:0000256" key="2">
    <source>
        <dbReference type="ARBA" id="ARBA00004294"/>
    </source>
</evidence>
<evidence type="ECO:0000256" key="4">
    <source>
        <dbReference type="ARBA" id="ARBA00022598"/>
    </source>
</evidence>
<evidence type="ECO:0000256" key="11">
    <source>
        <dbReference type="ARBA" id="ARBA00023136"/>
    </source>
</evidence>
<sequence>MSDRPTLNLKQSLALTAVVASLATATVILTYQSLRRDYRTVRLKEQVGKDVAEWEAEQASAGGGQVQSAPETPYEQPEWRWEGGYDESLIREQLTRNYSFLGEESMAAIRSSYVIVVGCGGVGSWAATMLLRSGVGRILLIDYDQATLSSLNRHACATLEDVGTPKATAMQRYFKKIAPWARVDVRIGLWRKGESEAWLDGADYVFDAIDNIDTKVDLLTYCGKQGIKVFASMGASAKNDPTRVQIADISNTYEDPLARSVRRRLRANGVSGIPTVYSTEVPGEVKLLPLPEDEFQKGAVKELGAFDDFRVRILPVLGPLPALFGLHAATYILMDLAGKRLDSAAEIKNRRKLYTTLERNLSERQARVQQARGETDGLQRTLEVNAEDMALVFEDIGRGRTTIPLQIVTQKPQAVHWDPRRPLTSDNMAILTDKDAKRHEKEVQVEGKSPAEVWGADADALVARRNAEVRSCLAYRRT</sequence>
<dbReference type="CDD" id="cd00755">
    <property type="entry name" value="YgdL_like"/>
    <property type="match status" value="1"/>
</dbReference>
<dbReference type="GO" id="GO:0008641">
    <property type="term" value="F:ubiquitin-like modifier activating enzyme activity"/>
    <property type="evidence" value="ECO:0007669"/>
    <property type="project" value="InterPro"/>
</dbReference>
<gene>
    <name evidence="16" type="ORF">CspeluHIS016_0300130</name>
</gene>
<dbReference type="InterPro" id="IPR035985">
    <property type="entry name" value="Ubiquitin-activating_enz"/>
</dbReference>
<dbReference type="Gene3D" id="3.40.50.720">
    <property type="entry name" value="NAD(P)-binding Rossmann-like Domain"/>
    <property type="match status" value="1"/>
</dbReference>
<evidence type="ECO:0000259" key="15">
    <source>
        <dbReference type="Pfam" id="PF00899"/>
    </source>
</evidence>
<dbReference type="FunFam" id="3.40.50.720:FF:000125">
    <property type="entry name" value="tRNA threonylcarbamoyladenosine dehydratase 2-like"/>
    <property type="match status" value="1"/>
</dbReference>
<keyword evidence="17" id="KW-1185">Reference proteome</keyword>
<evidence type="ECO:0000256" key="5">
    <source>
        <dbReference type="ARBA" id="ARBA00022692"/>
    </source>
</evidence>
<feature type="domain" description="THIF-type NAD/FAD binding fold" evidence="15">
    <location>
        <begin position="96"/>
        <end position="366"/>
    </location>
</feature>
<evidence type="ECO:0000256" key="13">
    <source>
        <dbReference type="SAM" id="MobiDB-lite"/>
    </source>
</evidence>
<keyword evidence="4" id="KW-0436">Ligase</keyword>
<evidence type="ECO:0000256" key="3">
    <source>
        <dbReference type="ARBA" id="ARBA00009919"/>
    </source>
</evidence>
<comment type="function">
    <text evidence="12">Catalyzes the ATP-dependent dehydration of threonylcarbamoyladenosine at position 37 (t(6)A37) to form cyclic t(6)A37 (ct(6)A37) in tRNAs that read codons beginning with adenine.</text>
</comment>
<dbReference type="SUPFAM" id="SSF69572">
    <property type="entry name" value="Activating enzymes of the ubiquitin-like proteins"/>
    <property type="match status" value="1"/>
</dbReference>
<keyword evidence="6" id="KW-0547">Nucleotide-binding</keyword>
<keyword evidence="11 14" id="KW-0472">Membrane</keyword>
<keyword evidence="8" id="KW-0067">ATP-binding</keyword>
<keyword evidence="7" id="KW-1000">Mitochondrion outer membrane</keyword>
<comment type="subcellular location">
    <subcellularLocation>
        <location evidence="1">Mitochondrion membrane</location>
        <topology evidence="1">Multi-pass membrane protein</topology>
    </subcellularLocation>
    <subcellularLocation>
        <location evidence="2">Mitochondrion outer membrane</location>
    </subcellularLocation>
</comment>
<feature type="transmembrane region" description="Helical" evidence="14">
    <location>
        <begin position="12"/>
        <end position="34"/>
    </location>
</feature>
<feature type="region of interest" description="Disordered" evidence="13">
    <location>
        <begin position="59"/>
        <end position="78"/>
    </location>
</feature>
<dbReference type="Pfam" id="PF00899">
    <property type="entry name" value="ThiF"/>
    <property type="match status" value="1"/>
</dbReference>
<evidence type="ECO:0000256" key="1">
    <source>
        <dbReference type="ARBA" id="ARBA00004225"/>
    </source>
</evidence>
<evidence type="ECO:0000313" key="17">
    <source>
        <dbReference type="Proteomes" id="UP001222932"/>
    </source>
</evidence>
<dbReference type="GO" id="GO:0061503">
    <property type="term" value="F:tRNA threonylcarbamoyladenosine dehydratase"/>
    <property type="evidence" value="ECO:0007669"/>
    <property type="project" value="TreeGrafter"/>
</dbReference>
<accession>A0AAD3TSM9</accession>
<evidence type="ECO:0000256" key="8">
    <source>
        <dbReference type="ARBA" id="ARBA00022840"/>
    </source>
</evidence>
<evidence type="ECO:0000256" key="10">
    <source>
        <dbReference type="ARBA" id="ARBA00023128"/>
    </source>
</evidence>
<dbReference type="Proteomes" id="UP001222932">
    <property type="component" value="Unassembled WGS sequence"/>
</dbReference>
<proteinExistence type="inferred from homology"/>
<dbReference type="EMBL" id="BTCM01000003">
    <property type="protein sequence ID" value="GMK56173.1"/>
    <property type="molecule type" value="Genomic_DNA"/>
</dbReference>
<dbReference type="GO" id="GO:0005741">
    <property type="term" value="C:mitochondrial outer membrane"/>
    <property type="evidence" value="ECO:0007669"/>
    <property type="project" value="UniProtKB-SubCell"/>
</dbReference>
<dbReference type="PANTHER" id="PTHR43267">
    <property type="entry name" value="TRNA THREONYLCARBAMOYLADENOSINE DEHYDRATASE"/>
    <property type="match status" value="1"/>
</dbReference>